<evidence type="ECO:0000259" key="4">
    <source>
        <dbReference type="Pfam" id="PF02225"/>
    </source>
</evidence>
<dbReference type="InterPro" id="IPR003137">
    <property type="entry name" value="PA_domain"/>
</dbReference>
<protein>
    <recommendedName>
        <fullName evidence="4">PA domain-containing protein</fullName>
    </recommendedName>
</protein>
<organism evidence="5 6">
    <name type="scientific">Cloeon dipterum</name>
    <dbReference type="NCBI Taxonomy" id="197152"/>
    <lineage>
        <taxon>Eukaryota</taxon>
        <taxon>Metazoa</taxon>
        <taxon>Ecdysozoa</taxon>
        <taxon>Arthropoda</taxon>
        <taxon>Hexapoda</taxon>
        <taxon>Insecta</taxon>
        <taxon>Pterygota</taxon>
        <taxon>Palaeoptera</taxon>
        <taxon>Ephemeroptera</taxon>
        <taxon>Pisciforma</taxon>
        <taxon>Baetidae</taxon>
        <taxon>Cloeon</taxon>
    </lineage>
</organism>
<dbReference type="Pfam" id="PF02225">
    <property type="entry name" value="PA"/>
    <property type="match status" value="1"/>
</dbReference>
<proteinExistence type="predicted"/>
<sequence>MIKQITFTLVLVCQCISITYAGANNLHTFDGGGMVEFIGSDLFFEILEPKVLRYTYKIKPARDFGPTFNSSFYAQRVRLVPVDPPCGCGWPKNAAELEGSVALVERGECSFVSKAVRAEEAGAIAVVICDNDPKEASFFIEMIDDTTGRETNIPAGFLLGKNGFYIRENLRKLGRNYALINIPANLTNVPLNKMNQPPWVLW</sequence>
<dbReference type="OrthoDB" id="206201at2759"/>
<evidence type="ECO:0000256" key="2">
    <source>
        <dbReference type="ARBA" id="ARBA00023180"/>
    </source>
</evidence>
<dbReference type="Gene3D" id="3.50.30.30">
    <property type="match status" value="1"/>
</dbReference>
<accession>A0A8S1CD43</accession>
<evidence type="ECO:0000256" key="1">
    <source>
        <dbReference type="ARBA" id="ARBA00022729"/>
    </source>
</evidence>
<evidence type="ECO:0000313" key="6">
    <source>
        <dbReference type="Proteomes" id="UP000494165"/>
    </source>
</evidence>
<name>A0A8S1CD43_9INSE</name>
<dbReference type="PANTHER" id="PTHR22702:SF1">
    <property type="entry name" value="PROTEASE-ASSOCIATED DOMAIN-CONTAINING PROTEIN 1"/>
    <property type="match status" value="1"/>
</dbReference>
<feature type="signal peptide" evidence="3">
    <location>
        <begin position="1"/>
        <end position="21"/>
    </location>
</feature>
<reference evidence="5 6" key="1">
    <citation type="submission" date="2020-04" db="EMBL/GenBank/DDBJ databases">
        <authorList>
            <person name="Alioto T."/>
            <person name="Alioto T."/>
            <person name="Gomez Garrido J."/>
        </authorList>
    </citation>
    <scope>NUCLEOTIDE SEQUENCE [LARGE SCALE GENOMIC DNA]</scope>
</reference>
<dbReference type="AlphaFoldDB" id="A0A8S1CD43"/>
<feature type="domain" description="PA" evidence="4">
    <location>
        <begin position="78"/>
        <end position="163"/>
    </location>
</feature>
<keyword evidence="1 3" id="KW-0732">Signal</keyword>
<comment type="caution">
    <text evidence="5">The sequence shown here is derived from an EMBL/GenBank/DDBJ whole genome shotgun (WGS) entry which is preliminary data.</text>
</comment>
<dbReference type="EMBL" id="CADEPI010000023">
    <property type="protein sequence ID" value="CAB3366069.1"/>
    <property type="molecule type" value="Genomic_DNA"/>
</dbReference>
<keyword evidence="6" id="KW-1185">Reference proteome</keyword>
<dbReference type="Proteomes" id="UP000494165">
    <property type="component" value="Unassembled WGS sequence"/>
</dbReference>
<evidence type="ECO:0000313" key="5">
    <source>
        <dbReference type="EMBL" id="CAB3366069.1"/>
    </source>
</evidence>
<dbReference type="SUPFAM" id="SSF52025">
    <property type="entry name" value="PA domain"/>
    <property type="match status" value="1"/>
</dbReference>
<dbReference type="PANTHER" id="PTHR22702">
    <property type="entry name" value="PROTEASE-ASSOCIATED DOMAIN-CONTAINING PROTEIN"/>
    <property type="match status" value="1"/>
</dbReference>
<gene>
    <name evidence="5" type="ORF">CLODIP_2_CD16149</name>
</gene>
<evidence type="ECO:0000256" key="3">
    <source>
        <dbReference type="SAM" id="SignalP"/>
    </source>
</evidence>
<keyword evidence="2" id="KW-0325">Glycoprotein</keyword>
<dbReference type="InterPro" id="IPR046450">
    <property type="entry name" value="PA_dom_sf"/>
</dbReference>
<feature type="chain" id="PRO_5035727040" description="PA domain-containing protein" evidence="3">
    <location>
        <begin position="22"/>
        <end position="202"/>
    </location>
</feature>